<keyword evidence="5 6" id="KW-0472">Membrane</keyword>
<evidence type="ECO:0000256" key="4">
    <source>
        <dbReference type="ARBA" id="ARBA00022989"/>
    </source>
</evidence>
<evidence type="ECO:0000313" key="7">
    <source>
        <dbReference type="EMBL" id="GAS83161.1"/>
    </source>
</evidence>
<gene>
    <name evidence="7" type="ORF">PAHA3_3239</name>
</gene>
<dbReference type="PANTHER" id="PTHR30086">
    <property type="entry name" value="ARGININE EXPORTER PROTEIN ARGO"/>
    <property type="match status" value="1"/>
</dbReference>
<reference evidence="7 8" key="1">
    <citation type="journal article" date="2016" name="Genome Announc.">
        <title>Draft Genome Sequence of Paenibacillus amylolyticus Heshi-A3, Isolated from Fermented Rice Bran in a Japanese Fermented Seafood Dish.</title>
        <authorList>
            <person name="Akuzawa S."/>
            <person name="Nagaoka J."/>
            <person name="Kanekatsu M."/>
            <person name="Kubota E."/>
            <person name="Ohtake R."/>
            <person name="Suzuki T."/>
            <person name="Kanesaki Y."/>
        </authorList>
    </citation>
    <scope>NUCLEOTIDE SEQUENCE [LARGE SCALE GENOMIC DNA]</scope>
    <source>
        <strain evidence="7 8">Heshi-A3</strain>
    </source>
</reference>
<dbReference type="InterPro" id="IPR001123">
    <property type="entry name" value="LeuE-type"/>
</dbReference>
<dbReference type="PANTHER" id="PTHR30086:SF20">
    <property type="entry name" value="ARGININE EXPORTER PROTEIN ARGO-RELATED"/>
    <property type="match status" value="1"/>
</dbReference>
<proteinExistence type="predicted"/>
<dbReference type="AlphaFoldDB" id="A0A100VNH3"/>
<feature type="transmembrane region" description="Helical" evidence="6">
    <location>
        <begin position="72"/>
        <end position="90"/>
    </location>
</feature>
<feature type="transmembrane region" description="Helical" evidence="6">
    <location>
        <begin position="182"/>
        <end position="200"/>
    </location>
</feature>
<dbReference type="Pfam" id="PF01810">
    <property type="entry name" value="LysE"/>
    <property type="match status" value="1"/>
</dbReference>
<dbReference type="Proteomes" id="UP000069697">
    <property type="component" value="Unassembled WGS sequence"/>
</dbReference>
<dbReference type="EMBL" id="BCNV01000001">
    <property type="protein sequence ID" value="GAS83161.1"/>
    <property type="molecule type" value="Genomic_DNA"/>
</dbReference>
<comment type="caution">
    <text evidence="7">The sequence shown here is derived from an EMBL/GenBank/DDBJ whole genome shotgun (WGS) entry which is preliminary data.</text>
</comment>
<evidence type="ECO:0000256" key="5">
    <source>
        <dbReference type="ARBA" id="ARBA00023136"/>
    </source>
</evidence>
<name>A0A100VNH3_PAEAM</name>
<evidence type="ECO:0000256" key="6">
    <source>
        <dbReference type="SAM" id="Phobius"/>
    </source>
</evidence>
<feature type="transmembrane region" description="Helical" evidence="6">
    <location>
        <begin position="39"/>
        <end position="63"/>
    </location>
</feature>
<evidence type="ECO:0000256" key="3">
    <source>
        <dbReference type="ARBA" id="ARBA00022692"/>
    </source>
</evidence>
<dbReference type="PIRSF" id="PIRSF006324">
    <property type="entry name" value="LeuE"/>
    <property type="match status" value="1"/>
</dbReference>
<keyword evidence="4 6" id="KW-1133">Transmembrane helix</keyword>
<accession>A0A100VNH3</accession>
<feature type="transmembrane region" description="Helical" evidence="6">
    <location>
        <begin position="143"/>
        <end position="170"/>
    </location>
</feature>
<reference evidence="8" key="2">
    <citation type="submission" date="2016-01" db="EMBL/GenBank/DDBJ databases">
        <title>Draft Genome Sequence of Paenibacillus amylolyticus Heshi-A3 that Was Isolated from Fermented Rice Bran with Aging Salted Mackerel, Which Was Named Heshiko as Traditional Fermented Seafood in Japan.</title>
        <authorList>
            <person name="Akuzawa S."/>
            <person name="Nakagawa J."/>
            <person name="Kanekatsu T."/>
            <person name="Kubota E."/>
            <person name="Ohtake R."/>
            <person name="Suzuki T."/>
            <person name="Kanesaki Y."/>
        </authorList>
    </citation>
    <scope>NUCLEOTIDE SEQUENCE [LARGE SCALE GENOMIC DNA]</scope>
    <source>
        <strain evidence="8">Heshi-A3</strain>
    </source>
</reference>
<protein>
    <submittedName>
        <fullName evidence="7">Translocator protein, LysE family</fullName>
    </submittedName>
</protein>
<evidence type="ECO:0000256" key="1">
    <source>
        <dbReference type="ARBA" id="ARBA00004651"/>
    </source>
</evidence>
<dbReference type="GO" id="GO:0015171">
    <property type="term" value="F:amino acid transmembrane transporter activity"/>
    <property type="evidence" value="ECO:0007669"/>
    <property type="project" value="TreeGrafter"/>
</dbReference>
<sequence>MNDILAFSILLIFIVMSPGVDFALITKRTLTDGKKDGIKIALGLASGALVHTMAAALGLSIILMKSAVAFELIKYAGAAYLIYMGFSSFITKRKSDLNQDEPENIKRSAFVQGLVSNVLNPKVAIFFLTFLPQFVAADLNASLQFLIMGSFYALLSILWFSTIVFLLSYVRQWLMSPKVQSIIDKTTGIVLIAFGLNMIFKVQKTG</sequence>
<dbReference type="GO" id="GO:0005886">
    <property type="term" value="C:plasma membrane"/>
    <property type="evidence" value="ECO:0007669"/>
    <property type="project" value="UniProtKB-SubCell"/>
</dbReference>
<dbReference type="RefSeq" id="WP_062835550.1">
    <property type="nucleotide sequence ID" value="NZ_BCNV01000001.1"/>
</dbReference>
<keyword evidence="3 6" id="KW-0812">Transmembrane</keyword>
<evidence type="ECO:0000313" key="8">
    <source>
        <dbReference type="Proteomes" id="UP000069697"/>
    </source>
</evidence>
<feature type="transmembrane region" description="Helical" evidence="6">
    <location>
        <begin position="110"/>
        <end position="131"/>
    </location>
</feature>
<evidence type="ECO:0000256" key="2">
    <source>
        <dbReference type="ARBA" id="ARBA00022475"/>
    </source>
</evidence>
<organism evidence="7 8">
    <name type="scientific">Paenibacillus amylolyticus</name>
    <dbReference type="NCBI Taxonomy" id="1451"/>
    <lineage>
        <taxon>Bacteria</taxon>
        <taxon>Bacillati</taxon>
        <taxon>Bacillota</taxon>
        <taxon>Bacilli</taxon>
        <taxon>Bacillales</taxon>
        <taxon>Paenibacillaceae</taxon>
        <taxon>Paenibacillus</taxon>
    </lineage>
</organism>
<comment type="subcellular location">
    <subcellularLocation>
        <location evidence="1">Cell membrane</location>
        <topology evidence="1">Multi-pass membrane protein</topology>
    </subcellularLocation>
</comment>
<keyword evidence="2" id="KW-1003">Cell membrane</keyword>